<dbReference type="InterPro" id="IPR011257">
    <property type="entry name" value="DNA_glycosylase"/>
</dbReference>
<dbReference type="SUPFAM" id="SSF48150">
    <property type="entry name" value="DNA-glycosylase"/>
    <property type="match status" value="1"/>
</dbReference>
<name>A0ABV6GZ86_9PAST</name>
<keyword evidence="2" id="KW-1185">Reference proteome</keyword>
<dbReference type="Pfam" id="PF03352">
    <property type="entry name" value="Adenine_glyco"/>
    <property type="match status" value="1"/>
</dbReference>
<dbReference type="GO" id="GO:0008725">
    <property type="term" value="F:DNA-3-methyladenine glycosylase activity"/>
    <property type="evidence" value="ECO:0007669"/>
    <property type="project" value="UniProtKB-EC"/>
</dbReference>
<gene>
    <name evidence="1" type="ORF">ACFFHK_01805</name>
</gene>
<reference evidence="1 2" key="1">
    <citation type="submission" date="2024-09" db="EMBL/GenBank/DDBJ databases">
        <authorList>
            <person name="Sun Q."/>
            <person name="Mori K."/>
        </authorList>
    </citation>
    <scope>NUCLEOTIDE SEQUENCE [LARGE SCALE GENOMIC DNA]</scope>
    <source>
        <strain evidence="1 2">CCM 7539</strain>
    </source>
</reference>
<keyword evidence="1" id="KW-0378">Hydrolase</keyword>
<dbReference type="RefSeq" id="WP_382368404.1">
    <property type="nucleotide sequence ID" value="NZ_JBHLWB010000001.1"/>
</dbReference>
<dbReference type="PANTHER" id="PTHR30037">
    <property type="entry name" value="DNA-3-METHYLADENINE GLYCOSYLASE 1"/>
    <property type="match status" value="1"/>
</dbReference>
<dbReference type="EMBL" id="JBHLWB010000001">
    <property type="protein sequence ID" value="MFC0308439.1"/>
    <property type="molecule type" value="Genomic_DNA"/>
</dbReference>
<dbReference type="EC" id="3.2.2.20" evidence="1"/>
<dbReference type="InterPro" id="IPR052891">
    <property type="entry name" value="DNA-3mA_glycosylase"/>
</dbReference>
<dbReference type="InterPro" id="IPR005019">
    <property type="entry name" value="Adenine_glyco"/>
</dbReference>
<sequence length="182" mass="21695">MSYCRYVNQLTEGQDPLNQAYHQQRYGFPIENDNELFARLVMEINQAGLSWTLILKKEAGFRAAYDQFDIEKVAQYTDEDRQRLLANPDIIRNRLKINAAIYNAQQIQKLQQQFGSFKQWLDQHHPKTLPEWIKIFKRHFKFVGKEIVHEFLLSCGYLPHAHDPDCPIYQQILQTDVAWRRK</sequence>
<accession>A0ABV6GZ86</accession>
<evidence type="ECO:0000313" key="1">
    <source>
        <dbReference type="EMBL" id="MFC0308439.1"/>
    </source>
</evidence>
<dbReference type="PANTHER" id="PTHR30037:SF4">
    <property type="entry name" value="DNA-3-METHYLADENINE GLYCOSYLASE I"/>
    <property type="match status" value="1"/>
</dbReference>
<keyword evidence="1" id="KW-0326">Glycosidase</keyword>
<comment type="caution">
    <text evidence="1">The sequence shown here is derived from an EMBL/GenBank/DDBJ whole genome shotgun (WGS) entry which is preliminary data.</text>
</comment>
<organism evidence="1 2">
    <name type="scientific">Gallibacterium trehalosifermentans</name>
    <dbReference type="NCBI Taxonomy" id="516935"/>
    <lineage>
        <taxon>Bacteria</taxon>
        <taxon>Pseudomonadati</taxon>
        <taxon>Pseudomonadota</taxon>
        <taxon>Gammaproteobacteria</taxon>
        <taxon>Pasteurellales</taxon>
        <taxon>Pasteurellaceae</taxon>
        <taxon>Gallibacterium</taxon>
    </lineage>
</organism>
<proteinExistence type="predicted"/>
<dbReference type="Gene3D" id="1.10.340.30">
    <property type="entry name" value="Hypothetical protein, domain 2"/>
    <property type="match status" value="1"/>
</dbReference>
<evidence type="ECO:0000313" key="2">
    <source>
        <dbReference type="Proteomes" id="UP001589767"/>
    </source>
</evidence>
<dbReference type="Proteomes" id="UP001589767">
    <property type="component" value="Unassembled WGS sequence"/>
</dbReference>
<protein>
    <submittedName>
        <fullName evidence="1">DNA-3-methyladenine glycosylase I</fullName>
        <ecNumber evidence="1">3.2.2.20</ecNumber>
    </submittedName>
</protein>